<evidence type="ECO:0000313" key="2">
    <source>
        <dbReference type="EMBL" id="KAF1945116.1"/>
    </source>
</evidence>
<dbReference type="AlphaFoldDB" id="A0A6A5T305"/>
<evidence type="ECO:0000313" key="3">
    <source>
        <dbReference type="Proteomes" id="UP000800038"/>
    </source>
</evidence>
<reference evidence="2" key="1">
    <citation type="journal article" date="2020" name="Stud. Mycol.">
        <title>101 Dothideomycetes genomes: a test case for predicting lifestyles and emergence of pathogens.</title>
        <authorList>
            <person name="Haridas S."/>
            <person name="Albert R."/>
            <person name="Binder M."/>
            <person name="Bloem J."/>
            <person name="Labutti K."/>
            <person name="Salamov A."/>
            <person name="Andreopoulos B."/>
            <person name="Baker S."/>
            <person name="Barry K."/>
            <person name="Bills G."/>
            <person name="Bluhm B."/>
            <person name="Cannon C."/>
            <person name="Castanera R."/>
            <person name="Culley D."/>
            <person name="Daum C."/>
            <person name="Ezra D."/>
            <person name="Gonzalez J."/>
            <person name="Henrissat B."/>
            <person name="Kuo A."/>
            <person name="Liang C."/>
            <person name="Lipzen A."/>
            <person name="Lutzoni F."/>
            <person name="Magnuson J."/>
            <person name="Mondo S."/>
            <person name="Nolan M."/>
            <person name="Ohm R."/>
            <person name="Pangilinan J."/>
            <person name="Park H.-J."/>
            <person name="Ramirez L."/>
            <person name="Alfaro M."/>
            <person name="Sun H."/>
            <person name="Tritt A."/>
            <person name="Yoshinaga Y."/>
            <person name="Zwiers L.-H."/>
            <person name="Turgeon B."/>
            <person name="Goodwin S."/>
            <person name="Spatafora J."/>
            <person name="Crous P."/>
            <person name="Grigoriev I."/>
        </authorList>
    </citation>
    <scope>NUCLEOTIDE SEQUENCE</scope>
    <source>
        <strain evidence="2">CBS 161.51</strain>
    </source>
</reference>
<protein>
    <submittedName>
        <fullName evidence="2">Uncharacterized protein</fullName>
    </submittedName>
</protein>
<dbReference type="EMBL" id="ML976012">
    <property type="protein sequence ID" value="KAF1945116.1"/>
    <property type="molecule type" value="Genomic_DNA"/>
</dbReference>
<keyword evidence="3" id="KW-1185">Reference proteome</keyword>
<feature type="transmembrane region" description="Helical" evidence="1">
    <location>
        <begin position="125"/>
        <end position="148"/>
    </location>
</feature>
<accession>A0A6A5T305</accession>
<dbReference type="Proteomes" id="UP000800038">
    <property type="component" value="Unassembled WGS sequence"/>
</dbReference>
<name>A0A6A5T305_9PLEO</name>
<keyword evidence="1" id="KW-1133">Transmembrane helix</keyword>
<feature type="transmembrane region" description="Helical" evidence="1">
    <location>
        <begin position="57"/>
        <end position="79"/>
    </location>
</feature>
<keyword evidence="1" id="KW-0812">Transmembrane</keyword>
<proteinExistence type="predicted"/>
<sequence>MHAVFCSLHLCAPLPVDPQVLQPLSSHSLSKSQISHSVMRLNAPSSPLASCTPLLTALSYILLMLQVVVPCIGLCRLTAQVHMRWRYSFLQRETGFNQRALPTNLRGASCASPLRRLQHRALRSFGSFVLTAAIPVIFISTASAPAGFEQACSSRQHHGCGEAVCHHVPSRLSEGLSGPYVSTSRNILVY</sequence>
<evidence type="ECO:0000256" key="1">
    <source>
        <dbReference type="SAM" id="Phobius"/>
    </source>
</evidence>
<keyword evidence="1" id="KW-0472">Membrane</keyword>
<organism evidence="2 3">
    <name type="scientific">Clathrospora elynae</name>
    <dbReference type="NCBI Taxonomy" id="706981"/>
    <lineage>
        <taxon>Eukaryota</taxon>
        <taxon>Fungi</taxon>
        <taxon>Dikarya</taxon>
        <taxon>Ascomycota</taxon>
        <taxon>Pezizomycotina</taxon>
        <taxon>Dothideomycetes</taxon>
        <taxon>Pleosporomycetidae</taxon>
        <taxon>Pleosporales</taxon>
        <taxon>Diademaceae</taxon>
        <taxon>Clathrospora</taxon>
    </lineage>
</organism>
<gene>
    <name evidence="2" type="ORF">EJ02DRAFT_451941</name>
</gene>